<accession>A0A1H3ATD1</accession>
<keyword evidence="1" id="KW-0472">Membrane</keyword>
<dbReference type="Proteomes" id="UP000198569">
    <property type="component" value="Unassembled WGS sequence"/>
</dbReference>
<dbReference type="InterPro" id="IPR026414">
    <property type="entry name" value="ExosoTase_F-assoc_memb"/>
</dbReference>
<dbReference type="STRING" id="229203.SAMN05444338_10937"/>
<feature type="transmembrane region" description="Helical" evidence="1">
    <location>
        <begin position="58"/>
        <end position="80"/>
    </location>
</feature>
<organism evidence="2 3">
    <name type="scientific">Flavobacterium degerlachei</name>
    <dbReference type="NCBI Taxonomy" id="229203"/>
    <lineage>
        <taxon>Bacteria</taxon>
        <taxon>Pseudomonadati</taxon>
        <taxon>Bacteroidota</taxon>
        <taxon>Flavobacteriia</taxon>
        <taxon>Flavobacteriales</taxon>
        <taxon>Flavobacteriaceae</taxon>
        <taxon>Flavobacterium</taxon>
    </lineage>
</organism>
<gene>
    <name evidence="2" type="ORF">SAMN05444338_10937</name>
</gene>
<reference evidence="3" key="1">
    <citation type="submission" date="2016-10" db="EMBL/GenBank/DDBJ databases">
        <authorList>
            <person name="Varghese N."/>
            <person name="Submissions S."/>
        </authorList>
    </citation>
    <scope>NUCLEOTIDE SEQUENCE [LARGE SCALE GENOMIC DNA]</scope>
    <source>
        <strain evidence="3">DSM 15718</strain>
    </source>
</reference>
<dbReference type="NCBIfam" id="TIGR04127">
    <property type="entry name" value="flavo_near_exo"/>
    <property type="match status" value="1"/>
</dbReference>
<feature type="transmembrane region" description="Helical" evidence="1">
    <location>
        <begin position="119"/>
        <end position="142"/>
    </location>
</feature>
<proteinExistence type="predicted"/>
<protein>
    <submittedName>
        <fullName evidence="2">Exosortase F-associated protein</fullName>
    </submittedName>
</protein>
<keyword evidence="3" id="KW-1185">Reference proteome</keyword>
<name>A0A1H3ATD1_9FLAO</name>
<keyword evidence="1" id="KW-0812">Transmembrane</keyword>
<dbReference type="EMBL" id="FNMV01000009">
    <property type="protein sequence ID" value="SDX32099.1"/>
    <property type="molecule type" value="Genomic_DNA"/>
</dbReference>
<sequence length="147" mass="17817">MLRILLTHKFRFFIVLLFVLSFVLIRVYEDNLFYDPFLNYFKSDFNDLPLPIYNSFRLFLSLLFRYGLNMVLSLGLIFILFKDIGMVKFASFLYVVFFALLVFSFYATISIYGEHNNMMLFYVRRFLIQPIFILLFIPAFYYQKLSR</sequence>
<evidence type="ECO:0000256" key="1">
    <source>
        <dbReference type="SAM" id="Phobius"/>
    </source>
</evidence>
<feature type="transmembrane region" description="Helical" evidence="1">
    <location>
        <begin position="92"/>
        <end position="113"/>
    </location>
</feature>
<evidence type="ECO:0000313" key="3">
    <source>
        <dbReference type="Proteomes" id="UP000198569"/>
    </source>
</evidence>
<dbReference type="AlphaFoldDB" id="A0A1H3ATD1"/>
<evidence type="ECO:0000313" key="2">
    <source>
        <dbReference type="EMBL" id="SDX32099.1"/>
    </source>
</evidence>
<keyword evidence="1" id="KW-1133">Transmembrane helix</keyword>
<feature type="transmembrane region" description="Helical" evidence="1">
    <location>
        <begin position="12"/>
        <end position="28"/>
    </location>
</feature>
<dbReference type="RefSeq" id="WP_091432668.1">
    <property type="nucleotide sequence ID" value="NZ_FNMV01000009.1"/>
</dbReference>